<keyword evidence="2" id="KW-1185">Reference proteome</keyword>
<sequence length="244" mass="27737">MESTHFDVSIDVAAKRPYTIPSRNNSVIQLSSQSSVGLEQDATTWNYEPLTGSLKFGSMLYMHDPSTIDADTTIGFGVTNYKDNEEDYWSVIYIRGDGKGKAPVGLFECSPDRRYAACFSGDDGILTLWRLYCEQDPEFVRHISVPDFTLREFDDPDVLSRQLPHEQFSLAVSNTVDAELPQLVLGRYHTNLLLEDHQLRFLSYDGTDRRRVRSKNFVGRSLNIVGNIYILDDGKTLLKPFGRH</sequence>
<proteinExistence type="predicted"/>
<reference evidence="1 2" key="1">
    <citation type="journal article" date="2018" name="New Phytol.">
        <title>Phylogenomics of Endogonaceae and evolution of mycorrhizas within Mucoromycota.</title>
        <authorList>
            <person name="Chang Y."/>
            <person name="Desiro A."/>
            <person name="Na H."/>
            <person name="Sandor L."/>
            <person name="Lipzen A."/>
            <person name="Clum A."/>
            <person name="Barry K."/>
            <person name="Grigoriev I.V."/>
            <person name="Martin F.M."/>
            <person name="Stajich J.E."/>
            <person name="Smith M.E."/>
            <person name="Bonito G."/>
            <person name="Spatafora J.W."/>
        </authorList>
    </citation>
    <scope>NUCLEOTIDE SEQUENCE [LARGE SCALE GENOMIC DNA]</scope>
    <source>
        <strain evidence="1 2">GMNB39</strain>
    </source>
</reference>
<evidence type="ECO:0000313" key="2">
    <source>
        <dbReference type="Proteomes" id="UP000268093"/>
    </source>
</evidence>
<organism evidence="1 2">
    <name type="scientific">Jimgerdemannia flammicorona</name>
    <dbReference type="NCBI Taxonomy" id="994334"/>
    <lineage>
        <taxon>Eukaryota</taxon>
        <taxon>Fungi</taxon>
        <taxon>Fungi incertae sedis</taxon>
        <taxon>Mucoromycota</taxon>
        <taxon>Mucoromycotina</taxon>
        <taxon>Endogonomycetes</taxon>
        <taxon>Endogonales</taxon>
        <taxon>Endogonaceae</taxon>
        <taxon>Jimgerdemannia</taxon>
    </lineage>
</organism>
<dbReference type="Proteomes" id="UP000268093">
    <property type="component" value="Unassembled WGS sequence"/>
</dbReference>
<dbReference type="AlphaFoldDB" id="A0A433D6N4"/>
<protein>
    <submittedName>
        <fullName evidence="1">Uncharacterized protein</fullName>
    </submittedName>
</protein>
<gene>
    <name evidence="1" type="ORF">BC936DRAFT_146855</name>
</gene>
<comment type="caution">
    <text evidence="1">The sequence shown here is derived from an EMBL/GenBank/DDBJ whole genome shotgun (WGS) entry which is preliminary data.</text>
</comment>
<accession>A0A433D6N4</accession>
<dbReference type="EMBL" id="RBNI01005722">
    <property type="protein sequence ID" value="RUP46520.1"/>
    <property type="molecule type" value="Genomic_DNA"/>
</dbReference>
<dbReference type="OrthoDB" id="310870at2759"/>
<name>A0A433D6N4_9FUNG</name>
<evidence type="ECO:0000313" key="1">
    <source>
        <dbReference type="EMBL" id="RUP46520.1"/>
    </source>
</evidence>